<organism evidence="7 8">
    <name type="scientific">Sphaerimonospora cavernae</name>
    <dbReference type="NCBI Taxonomy" id="1740611"/>
    <lineage>
        <taxon>Bacteria</taxon>
        <taxon>Bacillati</taxon>
        <taxon>Actinomycetota</taxon>
        <taxon>Actinomycetes</taxon>
        <taxon>Streptosporangiales</taxon>
        <taxon>Streptosporangiaceae</taxon>
        <taxon>Sphaerimonospora</taxon>
    </lineage>
</organism>
<dbReference type="PANTHER" id="PTHR43370:SF2">
    <property type="entry name" value="ABC TRANSPORTER PERMEASE PROTEIN"/>
    <property type="match status" value="1"/>
</dbReference>
<feature type="transmembrane region" description="Helical" evidence="6">
    <location>
        <begin position="87"/>
        <end position="111"/>
    </location>
</feature>
<reference evidence="7 8" key="1">
    <citation type="submission" date="2024-09" db="EMBL/GenBank/DDBJ databases">
        <authorList>
            <person name="Sun Q."/>
            <person name="Mori K."/>
        </authorList>
    </citation>
    <scope>NUCLEOTIDE SEQUENCE [LARGE SCALE GENOMIC DNA]</scope>
    <source>
        <strain evidence="7 8">TBRC 1851</strain>
    </source>
</reference>
<keyword evidence="5 6" id="KW-0472">Membrane</keyword>
<dbReference type="RefSeq" id="WP_394300510.1">
    <property type="nucleotide sequence ID" value="NZ_JBHMQT010000012.1"/>
</dbReference>
<feature type="transmembrane region" description="Helical" evidence="6">
    <location>
        <begin position="61"/>
        <end position="81"/>
    </location>
</feature>
<feature type="transmembrane region" description="Helical" evidence="6">
    <location>
        <begin position="222"/>
        <end position="246"/>
    </location>
</feature>
<keyword evidence="3 6" id="KW-0812">Transmembrane</keyword>
<evidence type="ECO:0000256" key="3">
    <source>
        <dbReference type="ARBA" id="ARBA00022692"/>
    </source>
</evidence>
<evidence type="ECO:0000313" key="7">
    <source>
        <dbReference type="EMBL" id="MFC0862296.1"/>
    </source>
</evidence>
<proteinExistence type="predicted"/>
<gene>
    <name evidence="7" type="ORF">ACFHYQ_08305</name>
</gene>
<accession>A0ABV6U5A4</accession>
<feature type="transmembrane region" description="Helical" evidence="6">
    <location>
        <begin position="267"/>
        <end position="284"/>
    </location>
</feature>
<name>A0ABV6U5A4_9ACTN</name>
<evidence type="ECO:0000256" key="4">
    <source>
        <dbReference type="ARBA" id="ARBA00022989"/>
    </source>
</evidence>
<keyword evidence="4 6" id="KW-1133">Transmembrane helix</keyword>
<evidence type="ECO:0000256" key="5">
    <source>
        <dbReference type="ARBA" id="ARBA00023136"/>
    </source>
</evidence>
<keyword evidence="2" id="KW-1003">Cell membrane</keyword>
<evidence type="ECO:0000256" key="6">
    <source>
        <dbReference type="SAM" id="Phobius"/>
    </source>
</evidence>
<feature type="transmembrane region" description="Helical" evidence="6">
    <location>
        <begin position="141"/>
        <end position="158"/>
    </location>
</feature>
<dbReference type="CDD" id="cd06580">
    <property type="entry name" value="TM_PBP1_transp_TpRbsC_like"/>
    <property type="match status" value="1"/>
</dbReference>
<sequence length="302" mass="31836">MIDALTLVLASSIRLALPLAFAACGEYIAERSGTINISIEAMMLGGAFSAVLGASITGSPAVGLICGVLTGLLIGFVHANFSHRLTVNTYVVGLTLNLLVLGLTSFLFDLVTLVPSQVSVLAIPLLADIPVIGPALFAQRWPAYLVWLLLPAIWYAMYRTRWGLQMRATGENPSAVDATGIDVNKRRREGLLLCGLLAGLGGAYLSVGEVGMFNQNMTSGRGYVVIAAVIFGAWTLRGAMAGCLVFGAADAMRLALPALGVQLNPQLLIASPYILALLAMVLFARNNRSPSAYGKPFTRGLP</sequence>
<dbReference type="EMBL" id="JBHMQT010000012">
    <property type="protein sequence ID" value="MFC0862296.1"/>
    <property type="molecule type" value="Genomic_DNA"/>
</dbReference>
<dbReference type="InterPro" id="IPR001851">
    <property type="entry name" value="ABC_transp_permease"/>
</dbReference>
<evidence type="ECO:0000256" key="2">
    <source>
        <dbReference type="ARBA" id="ARBA00022475"/>
    </source>
</evidence>
<feature type="transmembrane region" description="Helical" evidence="6">
    <location>
        <begin position="190"/>
        <end position="207"/>
    </location>
</feature>
<dbReference type="PANTHER" id="PTHR43370">
    <property type="entry name" value="SUGAR ABC TRANSPORTER INTEGRAL MEMBRANE PROTEIN-RELATED"/>
    <property type="match status" value="1"/>
</dbReference>
<dbReference type="Pfam" id="PF02653">
    <property type="entry name" value="BPD_transp_2"/>
    <property type="match status" value="1"/>
</dbReference>
<dbReference type="Proteomes" id="UP001589870">
    <property type="component" value="Unassembled WGS sequence"/>
</dbReference>
<keyword evidence="8" id="KW-1185">Reference proteome</keyword>
<comment type="caution">
    <text evidence="7">The sequence shown here is derived from an EMBL/GenBank/DDBJ whole genome shotgun (WGS) entry which is preliminary data.</text>
</comment>
<protein>
    <submittedName>
        <fullName evidence="7">ABC transporter permease</fullName>
    </submittedName>
</protein>
<evidence type="ECO:0000313" key="8">
    <source>
        <dbReference type="Proteomes" id="UP001589870"/>
    </source>
</evidence>
<evidence type="ECO:0000256" key="1">
    <source>
        <dbReference type="ARBA" id="ARBA00004651"/>
    </source>
</evidence>
<comment type="subcellular location">
    <subcellularLocation>
        <location evidence="1">Cell membrane</location>
        <topology evidence="1">Multi-pass membrane protein</topology>
    </subcellularLocation>
</comment>